<dbReference type="RefSeq" id="WP_354152223.1">
    <property type="nucleotide sequence ID" value="NZ_JBEPMN010000010.1"/>
</dbReference>
<dbReference type="EMBL" id="JBEPMN010000010">
    <property type="protein sequence ID" value="MET3662370.1"/>
    <property type="molecule type" value="Genomic_DNA"/>
</dbReference>
<comment type="caution">
    <text evidence="3">The sequence shown here is derived from an EMBL/GenBank/DDBJ whole genome shotgun (WGS) entry which is preliminary data.</text>
</comment>
<sequence length="72" mass="7794">MTDQDGDKVADATEDEPRALSPAAERALKEAVERRKAYEAAEVSLPVELGGRGGKEPGRYGDWEVKGLTSDF</sequence>
<evidence type="ECO:0000313" key="3">
    <source>
        <dbReference type="EMBL" id="MET3662370.1"/>
    </source>
</evidence>
<dbReference type="Pfam" id="PF07896">
    <property type="entry name" value="DUF1674"/>
    <property type="match status" value="1"/>
</dbReference>
<accession>A0ABV2KMS4</accession>
<evidence type="ECO:0000256" key="2">
    <source>
        <dbReference type="SAM" id="MobiDB-lite"/>
    </source>
</evidence>
<reference evidence="3 4" key="1">
    <citation type="submission" date="2024-06" db="EMBL/GenBank/DDBJ databases">
        <title>Genomic Encyclopedia of Type Strains, Phase IV (KMG-IV): sequencing the most valuable type-strain genomes for metagenomic binning, comparative biology and taxonomic classification.</title>
        <authorList>
            <person name="Goeker M."/>
        </authorList>
    </citation>
    <scope>NUCLEOTIDE SEQUENCE [LARGE SCALE GENOMIC DNA]</scope>
    <source>
        <strain evidence="3 4">DSM 19730</strain>
    </source>
</reference>
<organism evidence="3 4">
    <name type="scientific">Aquamicrobium ahrensii</name>
    <dbReference type="NCBI Taxonomy" id="469551"/>
    <lineage>
        <taxon>Bacteria</taxon>
        <taxon>Pseudomonadati</taxon>
        <taxon>Pseudomonadota</taxon>
        <taxon>Alphaproteobacteria</taxon>
        <taxon>Hyphomicrobiales</taxon>
        <taxon>Phyllobacteriaceae</taxon>
        <taxon>Aquamicrobium</taxon>
    </lineage>
</organism>
<name>A0ABV2KMS4_9HYPH</name>
<protein>
    <recommendedName>
        <fullName evidence="5">DUF1674 domain-containing protein</fullName>
    </recommendedName>
</protein>
<feature type="region of interest" description="Disordered" evidence="2">
    <location>
        <begin position="1"/>
        <end position="24"/>
    </location>
</feature>
<evidence type="ECO:0000256" key="1">
    <source>
        <dbReference type="ARBA" id="ARBA00005701"/>
    </source>
</evidence>
<keyword evidence="4" id="KW-1185">Reference proteome</keyword>
<dbReference type="InterPro" id="IPR012875">
    <property type="entry name" value="SDHF4"/>
</dbReference>
<dbReference type="Proteomes" id="UP001549143">
    <property type="component" value="Unassembled WGS sequence"/>
</dbReference>
<feature type="compositionally biased region" description="Basic and acidic residues" evidence="2">
    <location>
        <begin position="1"/>
        <end position="18"/>
    </location>
</feature>
<evidence type="ECO:0000313" key="4">
    <source>
        <dbReference type="Proteomes" id="UP001549143"/>
    </source>
</evidence>
<evidence type="ECO:0008006" key="5">
    <source>
        <dbReference type="Google" id="ProtNLM"/>
    </source>
</evidence>
<comment type="similarity">
    <text evidence="1">Belongs to the SDHAF4 family.</text>
</comment>
<gene>
    <name evidence="3" type="ORF">ABID44_002707</name>
</gene>
<proteinExistence type="inferred from homology"/>